<dbReference type="Proteomes" id="UP000663827">
    <property type="component" value="Unassembled WGS sequence"/>
</dbReference>
<evidence type="ECO:0000313" key="3">
    <source>
        <dbReference type="Proteomes" id="UP000663827"/>
    </source>
</evidence>
<comment type="caution">
    <text evidence="2">The sequence shown here is derived from an EMBL/GenBank/DDBJ whole genome shotgun (WGS) entry which is preliminary data.</text>
</comment>
<gene>
    <name evidence="2" type="ORF">RDB_LOCUS176641</name>
</gene>
<dbReference type="EMBL" id="CAJNJQ010006317">
    <property type="protein sequence ID" value="CAE7226566.1"/>
    <property type="molecule type" value="Genomic_DNA"/>
</dbReference>
<proteinExistence type="predicted"/>
<dbReference type="InterPro" id="IPR026820">
    <property type="entry name" value="VioB/RebD_dom"/>
</dbReference>
<sequence length="412" mass="45656">MARLLSPTSKSLAVLRPLQQYASTPHRYFSSAIPSLQKPGYPAPARPPKDSKWDLTKLKEHVQTAVLVELHTIPLYLFSMYAVRPEGRDPVKKLRSVLKQEMLHLSLAGNLLCAIGGNPVLYHQEYTPKYPCEIFYEPIKLQLQPPHKESIKTFIKASLEKPELSPMPYPAPGNPLPDYNSIGAFYQSLIRGLKVLAAKPGQNLFDPATASRQFGPEDGIYPDGTDPNDRLVKITDLNSALAALHTIVEQGEGTTGGNSLRGPSHWKIFQELENQAIPYHPTIENPETSKFEGDIKTAMLAFDAAYSYLLLSTEKSWTTTGNDRSKLIGNIDSLMGSILSPIAKFLVAQKLEGRDKYAAPPFNYYEFTNEKPARKHVADTIQAALDKYQGNSRLKSALRAANGLSDLPQSNV</sequence>
<name>A0A8H3EEX6_9AGAM</name>
<evidence type="ECO:0000259" key="1">
    <source>
        <dbReference type="Pfam" id="PF12902"/>
    </source>
</evidence>
<reference evidence="2" key="1">
    <citation type="submission" date="2021-01" db="EMBL/GenBank/DDBJ databases">
        <authorList>
            <person name="Kaushik A."/>
        </authorList>
    </citation>
    <scope>NUCLEOTIDE SEQUENCE</scope>
    <source>
        <strain evidence="2">AG5</strain>
    </source>
</reference>
<feature type="domain" description="Iminophenyl-pyruvate dimer synthase" evidence="1">
    <location>
        <begin position="62"/>
        <end position="273"/>
    </location>
</feature>
<dbReference type="AlphaFoldDB" id="A0A8H3EEX6"/>
<dbReference type="Gene3D" id="1.20.1260.10">
    <property type="match status" value="1"/>
</dbReference>
<dbReference type="Pfam" id="PF12902">
    <property type="entry name" value="Ferritin-like"/>
    <property type="match status" value="1"/>
</dbReference>
<dbReference type="PANTHER" id="PTHR34400:SF4">
    <property type="entry name" value="MEMBRANE PROTEIN"/>
    <property type="match status" value="1"/>
</dbReference>
<dbReference type="InterPro" id="IPR012347">
    <property type="entry name" value="Ferritin-like"/>
</dbReference>
<organism evidence="2 3">
    <name type="scientific">Rhizoctonia solani</name>
    <dbReference type="NCBI Taxonomy" id="456999"/>
    <lineage>
        <taxon>Eukaryota</taxon>
        <taxon>Fungi</taxon>
        <taxon>Dikarya</taxon>
        <taxon>Basidiomycota</taxon>
        <taxon>Agaricomycotina</taxon>
        <taxon>Agaricomycetes</taxon>
        <taxon>Cantharellales</taxon>
        <taxon>Ceratobasidiaceae</taxon>
        <taxon>Rhizoctonia</taxon>
    </lineage>
</organism>
<dbReference type="PANTHER" id="PTHR34400">
    <property type="match status" value="1"/>
</dbReference>
<accession>A0A8H3EEX6</accession>
<evidence type="ECO:0000313" key="2">
    <source>
        <dbReference type="EMBL" id="CAE7226566.1"/>
    </source>
</evidence>
<protein>
    <recommendedName>
        <fullName evidence="1">Iminophenyl-pyruvate dimer synthase domain-containing protein</fullName>
    </recommendedName>
</protein>